<dbReference type="PANTHER" id="PTHR16305">
    <property type="entry name" value="TESTICULAR SOLUBLE ADENYLYL CYCLASE"/>
    <property type="match status" value="1"/>
</dbReference>
<name>A0A7W7H1M1_9ACTN</name>
<dbReference type="PROSITE" id="PS00622">
    <property type="entry name" value="HTH_LUXR_1"/>
    <property type="match status" value="1"/>
</dbReference>
<dbReference type="GO" id="GO:0003677">
    <property type="term" value="F:DNA binding"/>
    <property type="evidence" value="ECO:0007669"/>
    <property type="project" value="UniProtKB-KW"/>
</dbReference>
<dbReference type="AlphaFoldDB" id="A0A7W7H1M1"/>
<dbReference type="SUPFAM" id="SSF46894">
    <property type="entry name" value="C-terminal effector domain of the bipartite response regulators"/>
    <property type="match status" value="1"/>
</dbReference>
<comment type="caution">
    <text evidence="4">The sequence shown here is derived from an EMBL/GenBank/DDBJ whole genome shotgun (WGS) entry which is preliminary data.</text>
</comment>
<dbReference type="GO" id="GO:0006355">
    <property type="term" value="P:regulation of DNA-templated transcription"/>
    <property type="evidence" value="ECO:0007669"/>
    <property type="project" value="InterPro"/>
</dbReference>
<dbReference type="PROSITE" id="PS50043">
    <property type="entry name" value="HTH_LUXR_2"/>
    <property type="match status" value="1"/>
</dbReference>
<dbReference type="InterPro" id="IPR041664">
    <property type="entry name" value="AAA_16"/>
</dbReference>
<proteinExistence type="predicted"/>
<dbReference type="InterPro" id="IPR027417">
    <property type="entry name" value="P-loop_NTPase"/>
</dbReference>
<gene>
    <name evidence="4" type="ORF">BJY16_005758</name>
</gene>
<keyword evidence="1" id="KW-0547">Nucleotide-binding</keyword>
<keyword evidence="4" id="KW-0238">DNA-binding</keyword>
<evidence type="ECO:0000313" key="4">
    <source>
        <dbReference type="EMBL" id="MBB4742299.1"/>
    </source>
</evidence>
<dbReference type="PRINTS" id="PR00038">
    <property type="entry name" value="HTHLUXR"/>
</dbReference>
<dbReference type="InterPro" id="IPR000792">
    <property type="entry name" value="Tscrpt_reg_LuxR_C"/>
</dbReference>
<dbReference type="InterPro" id="IPR016032">
    <property type="entry name" value="Sig_transdc_resp-reg_C-effctor"/>
</dbReference>
<dbReference type="SUPFAM" id="SSF52540">
    <property type="entry name" value="P-loop containing nucleoside triphosphate hydrolases"/>
    <property type="match status" value="1"/>
</dbReference>
<dbReference type="Gene3D" id="1.10.10.10">
    <property type="entry name" value="Winged helix-like DNA-binding domain superfamily/Winged helix DNA-binding domain"/>
    <property type="match status" value="1"/>
</dbReference>
<evidence type="ECO:0000256" key="2">
    <source>
        <dbReference type="ARBA" id="ARBA00022840"/>
    </source>
</evidence>
<keyword evidence="2" id="KW-0067">ATP-binding</keyword>
<dbReference type="GO" id="GO:0004016">
    <property type="term" value="F:adenylate cyclase activity"/>
    <property type="evidence" value="ECO:0007669"/>
    <property type="project" value="TreeGrafter"/>
</dbReference>
<evidence type="ECO:0000313" key="5">
    <source>
        <dbReference type="Proteomes" id="UP000546162"/>
    </source>
</evidence>
<dbReference type="PANTHER" id="PTHR16305:SF35">
    <property type="entry name" value="TRANSCRIPTIONAL ACTIVATOR DOMAIN"/>
    <property type="match status" value="1"/>
</dbReference>
<accession>A0A7W7H1M1</accession>
<reference evidence="4 5" key="1">
    <citation type="submission" date="2020-08" db="EMBL/GenBank/DDBJ databases">
        <title>Sequencing the genomes of 1000 actinobacteria strains.</title>
        <authorList>
            <person name="Klenk H.-P."/>
        </authorList>
    </citation>
    <scope>NUCLEOTIDE SEQUENCE [LARGE SCALE GENOMIC DNA]</scope>
    <source>
        <strain evidence="4 5">DSM 45809</strain>
    </source>
</reference>
<evidence type="ECO:0000256" key="1">
    <source>
        <dbReference type="ARBA" id="ARBA00022741"/>
    </source>
</evidence>
<organism evidence="4 5">
    <name type="scientific">Actinoplanes octamycinicus</name>
    <dbReference type="NCBI Taxonomy" id="135948"/>
    <lineage>
        <taxon>Bacteria</taxon>
        <taxon>Bacillati</taxon>
        <taxon>Actinomycetota</taxon>
        <taxon>Actinomycetes</taxon>
        <taxon>Micromonosporales</taxon>
        <taxon>Micromonosporaceae</taxon>
        <taxon>Actinoplanes</taxon>
    </lineage>
</organism>
<dbReference type="Pfam" id="PF13191">
    <property type="entry name" value="AAA_16"/>
    <property type="match status" value="1"/>
</dbReference>
<dbReference type="CDD" id="cd06170">
    <property type="entry name" value="LuxR_C_like"/>
    <property type="match status" value="1"/>
</dbReference>
<dbReference type="Proteomes" id="UP000546162">
    <property type="component" value="Unassembled WGS sequence"/>
</dbReference>
<dbReference type="RefSeq" id="WP_185042685.1">
    <property type="nucleotide sequence ID" value="NZ_BAABFG010000005.1"/>
</dbReference>
<dbReference type="GO" id="GO:0005737">
    <property type="term" value="C:cytoplasm"/>
    <property type="evidence" value="ECO:0007669"/>
    <property type="project" value="TreeGrafter"/>
</dbReference>
<dbReference type="Pfam" id="PF00196">
    <property type="entry name" value="GerE"/>
    <property type="match status" value="1"/>
</dbReference>
<keyword evidence="5" id="KW-1185">Reference proteome</keyword>
<dbReference type="GO" id="GO:0005524">
    <property type="term" value="F:ATP binding"/>
    <property type="evidence" value="ECO:0007669"/>
    <property type="project" value="UniProtKB-KW"/>
</dbReference>
<dbReference type="InterPro" id="IPR036388">
    <property type="entry name" value="WH-like_DNA-bd_sf"/>
</dbReference>
<dbReference type="SMART" id="SM00421">
    <property type="entry name" value="HTH_LUXR"/>
    <property type="match status" value="1"/>
</dbReference>
<feature type="domain" description="HTH luxR-type" evidence="3">
    <location>
        <begin position="833"/>
        <end position="898"/>
    </location>
</feature>
<evidence type="ECO:0000259" key="3">
    <source>
        <dbReference type="PROSITE" id="PS50043"/>
    </source>
</evidence>
<sequence length="902" mass="95688">MRFAIRGRDAELAAIEDLLHRARAGHGAALLIRGHPGLGKSMLLGETGRTATTAGMTVLTANGVAAESALPFAGLHQLLAPLLGRPDAGGLLASMVRPDGARPDRFAAGLAVLGLLREAAAGTPLALLVDDAHRLDPDSLDVLVFVARRLTAEPIALILTAGVRHDQVLAGTGLSELHLAELDRDAARAVLDDRVPAMAPDRRDRTLAAAAGHPLALVELPGCLPAVDSAEVPLSERLREAFADRYAHLPEPTRAVLAALAADVDSPPDVVVAAASALTGAAVDLDSVQPAIDAGLLEIRSHRLRFRQPLVRHAVYHGLPVAERLRLHAVLADLVADDPDRRARHRAAATLGPDERAGQELEAAAARALDRGTPVPAVTHLERAADLTLDAARHTSLLLRAAEVASQLHDRSEAARLAARAEPVRGTTADRARQALVGDVVDPGDLRDEARIDALCELAMDAHEAGETDLAAALCWQAVSRCWRAGLPAEVGARILAVHGKLGFAGDDPRSVVVAAYAQPDVLGGELLRRLPALVPDRSDIDGMHLLAAAAMVLGDLRTGVSFLGTAVAGYRAQGRTALLVRALSATGFPRLWRGRWPMVRADLDEAEALAARTGEVFWQVAARAGQAMHEAMRGDSDAAVSLADQVLSSAQLTGVRSVTAVAQHARGVAANASGRYDEAFDLLVRMFDRTDTAHHPDLSGWALPDLADAALRTGRGREIDDILTVATARAARFPSPMLTRSLAYAVAVLTPDDAADDAFREARAADLAEWPVHRARLDLAYGTWLRRRKRILESRAPLRAARDGFDALGAAAWARRAREELRAAGEEDPAAGRGAAELLTAQELQTAMLAAAGLSNREIAQRLQLSPRTVGSHLYRIYPKLQIRGRAQLRAALNGQARDDG</sequence>
<protein>
    <submittedName>
        <fullName evidence="4">DNA-binding CsgD family transcriptional regulator</fullName>
    </submittedName>
</protein>
<dbReference type="EMBL" id="JACHNB010000001">
    <property type="protein sequence ID" value="MBB4742299.1"/>
    <property type="molecule type" value="Genomic_DNA"/>
</dbReference>